<dbReference type="InterPro" id="IPR040218">
    <property type="entry name" value="SLC7A6OS"/>
</dbReference>
<dbReference type="Pfam" id="PF08574">
    <property type="entry name" value="Iwr1"/>
    <property type="match status" value="1"/>
</dbReference>
<dbReference type="GO" id="GO:0015031">
    <property type="term" value="P:protein transport"/>
    <property type="evidence" value="ECO:0007669"/>
    <property type="project" value="UniProtKB-KW"/>
</dbReference>
<dbReference type="PANTHER" id="PTHR31196">
    <property type="entry name" value="RNA POLYMERASE II NUCLEAR LOCALIZATION PROTEIN SLC7A6OS-RELATED"/>
    <property type="match status" value="1"/>
</dbReference>
<keyword evidence="8" id="KW-0653">Protein transport</keyword>
<evidence type="ECO:0000256" key="7">
    <source>
        <dbReference type="ARBA" id="ARBA00022490"/>
    </source>
</evidence>
<dbReference type="PANTHER" id="PTHR31196:SF2">
    <property type="entry name" value="RNA POLYMERASE II NUCLEAR LOCALIZATION PROTEIN SLC7A6OS-RELATED"/>
    <property type="match status" value="1"/>
</dbReference>
<dbReference type="Proteomes" id="UP000625711">
    <property type="component" value="Unassembled WGS sequence"/>
</dbReference>
<keyword evidence="6" id="KW-0813">Transport</keyword>
<evidence type="ECO:0000256" key="10">
    <source>
        <dbReference type="SAM" id="MobiDB-lite"/>
    </source>
</evidence>
<keyword evidence="13" id="KW-1185">Reference proteome</keyword>
<evidence type="ECO:0000256" key="3">
    <source>
        <dbReference type="ARBA" id="ARBA00004496"/>
    </source>
</evidence>
<dbReference type="GO" id="GO:0005634">
    <property type="term" value="C:nucleus"/>
    <property type="evidence" value="ECO:0007669"/>
    <property type="project" value="UniProtKB-SubCell"/>
</dbReference>
<comment type="caution">
    <text evidence="12">The sequence shown here is derived from an EMBL/GenBank/DDBJ whole genome shotgun (WGS) entry which is preliminary data.</text>
</comment>
<evidence type="ECO:0000256" key="5">
    <source>
        <dbReference type="ARBA" id="ARBA00017036"/>
    </source>
</evidence>
<comment type="function">
    <text evidence="1">Directs RNA polymerase II nuclear import.</text>
</comment>
<dbReference type="EMBL" id="JAACXV010000016">
    <property type="protein sequence ID" value="KAF7287032.1"/>
    <property type="molecule type" value="Genomic_DNA"/>
</dbReference>
<dbReference type="GO" id="GO:0005737">
    <property type="term" value="C:cytoplasm"/>
    <property type="evidence" value="ECO:0007669"/>
    <property type="project" value="UniProtKB-SubCell"/>
</dbReference>
<gene>
    <name evidence="12" type="ORF">GWI33_002417</name>
</gene>
<dbReference type="InterPro" id="IPR013883">
    <property type="entry name" value="TF_Iwr1_dom"/>
</dbReference>
<evidence type="ECO:0000256" key="6">
    <source>
        <dbReference type="ARBA" id="ARBA00022448"/>
    </source>
</evidence>
<name>A0A834IX41_RHYFE</name>
<evidence type="ECO:0000256" key="1">
    <source>
        <dbReference type="ARBA" id="ARBA00003202"/>
    </source>
</evidence>
<feature type="domain" description="Transcription factor Iwr1" evidence="11">
    <location>
        <begin position="150"/>
        <end position="217"/>
    </location>
</feature>
<sequence>MAALVRIKRRLDEDALESLILNCKRRKPNGEENGNTEELSTVFQLAGTSSQEEHIENVLKTHRLNNVPDLKDHFKKHDVNISDKLRKEIKTSSKNNRYRVVNCFRKTLSDTELENEADNSNNSEVTIFDLEANFNNDPIDNKNAATDESKFVYDFYYTSSDDFGEAEIGDYVSVYPLNDPLVFGSIRDNGLISSVSDDDSEDSNAEGNWRNDYPDEDDLESINEDDMVQAVNRLDIDDNLSSDSGEEEFIYSKDEEDYQDFEDDNKEDELRYGKLYARFKAKNKNVETSNLASDFYYGDIDEDEYHY</sequence>
<dbReference type="OrthoDB" id="6255506at2759"/>
<evidence type="ECO:0000256" key="4">
    <source>
        <dbReference type="ARBA" id="ARBA00010218"/>
    </source>
</evidence>
<evidence type="ECO:0000256" key="2">
    <source>
        <dbReference type="ARBA" id="ARBA00004123"/>
    </source>
</evidence>
<keyword evidence="7" id="KW-0963">Cytoplasm</keyword>
<feature type="region of interest" description="Disordered" evidence="10">
    <location>
        <begin position="194"/>
        <end position="220"/>
    </location>
</feature>
<evidence type="ECO:0000313" key="12">
    <source>
        <dbReference type="EMBL" id="KAF7287032.1"/>
    </source>
</evidence>
<reference evidence="12" key="1">
    <citation type="submission" date="2020-08" db="EMBL/GenBank/DDBJ databases">
        <title>Genome sequencing and assembly of the red palm weevil Rhynchophorus ferrugineus.</title>
        <authorList>
            <person name="Dias G.B."/>
            <person name="Bergman C.M."/>
            <person name="Manee M."/>
        </authorList>
    </citation>
    <scope>NUCLEOTIDE SEQUENCE</scope>
    <source>
        <strain evidence="12">AA-2017</strain>
        <tissue evidence="12">Whole larva</tissue>
    </source>
</reference>
<evidence type="ECO:0000313" key="13">
    <source>
        <dbReference type="Proteomes" id="UP000625711"/>
    </source>
</evidence>
<organism evidence="12 13">
    <name type="scientific">Rhynchophorus ferrugineus</name>
    <name type="common">Red palm weevil</name>
    <name type="synonym">Curculio ferrugineus</name>
    <dbReference type="NCBI Taxonomy" id="354439"/>
    <lineage>
        <taxon>Eukaryota</taxon>
        <taxon>Metazoa</taxon>
        <taxon>Ecdysozoa</taxon>
        <taxon>Arthropoda</taxon>
        <taxon>Hexapoda</taxon>
        <taxon>Insecta</taxon>
        <taxon>Pterygota</taxon>
        <taxon>Neoptera</taxon>
        <taxon>Endopterygota</taxon>
        <taxon>Coleoptera</taxon>
        <taxon>Polyphaga</taxon>
        <taxon>Cucujiformia</taxon>
        <taxon>Curculionidae</taxon>
        <taxon>Dryophthorinae</taxon>
        <taxon>Rhynchophorus</taxon>
    </lineage>
</organism>
<proteinExistence type="inferred from homology"/>
<keyword evidence="9" id="KW-0539">Nucleus</keyword>
<evidence type="ECO:0000256" key="9">
    <source>
        <dbReference type="ARBA" id="ARBA00023242"/>
    </source>
</evidence>
<comment type="subcellular location">
    <subcellularLocation>
        <location evidence="3">Cytoplasm</location>
    </subcellularLocation>
    <subcellularLocation>
        <location evidence="2">Nucleus</location>
    </subcellularLocation>
</comment>
<evidence type="ECO:0000259" key="11">
    <source>
        <dbReference type="Pfam" id="PF08574"/>
    </source>
</evidence>
<dbReference type="GO" id="GO:0032502">
    <property type="term" value="P:developmental process"/>
    <property type="evidence" value="ECO:0007669"/>
    <property type="project" value="TreeGrafter"/>
</dbReference>
<evidence type="ECO:0000256" key="8">
    <source>
        <dbReference type="ARBA" id="ARBA00022927"/>
    </source>
</evidence>
<comment type="similarity">
    <text evidence="4">Belongs to the IWR1/SLC7A6OS family.</text>
</comment>
<dbReference type="AlphaFoldDB" id="A0A834IX41"/>
<protein>
    <recommendedName>
        <fullName evidence="5">Probable RNA polymerase II nuclear localization protein SLC7A6OS</fullName>
    </recommendedName>
</protein>
<accession>A0A834IX41</accession>